<dbReference type="Proteomes" id="UP001175000">
    <property type="component" value="Unassembled WGS sequence"/>
</dbReference>
<feature type="domain" description="Enoyl reductase (ER)" evidence="1">
    <location>
        <begin position="18"/>
        <end position="343"/>
    </location>
</feature>
<proteinExistence type="predicted"/>
<evidence type="ECO:0000259" key="1">
    <source>
        <dbReference type="SMART" id="SM00829"/>
    </source>
</evidence>
<dbReference type="SUPFAM" id="SSF50129">
    <property type="entry name" value="GroES-like"/>
    <property type="match status" value="1"/>
</dbReference>
<evidence type="ECO:0000313" key="3">
    <source>
        <dbReference type="Proteomes" id="UP001175000"/>
    </source>
</evidence>
<dbReference type="Pfam" id="PF08240">
    <property type="entry name" value="ADH_N"/>
    <property type="match status" value="1"/>
</dbReference>
<evidence type="ECO:0000313" key="2">
    <source>
        <dbReference type="EMBL" id="KAK0610939.1"/>
    </source>
</evidence>
<dbReference type="SMART" id="SM00829">
    <property type="entry name" value="PKS_ER"/>
    <property type="match status" value="1"/>
</dbReference>
<dbReference type="InterPro" id="IPR013154">
    <property type="entry name" value="ADH-like_N"/>
</dbReference>
<dbReference type="Pfam" id="PF00107">
    <property type="entry name" value="ADH_zinc_N"/>
    <property type="match status" value="1"/>
</dbReference>
<reference evidence="2" key="1">
    <citation type="submission" date="2023-06" db="EMBL/GenBank/DDBJ databases">
        <title>Genome-scale phylogeny and comparative genomics of the fungal order Sordariales.</title>
        <authorList>
            <consortium name="Lawrence Berkeley National Laboratory"/>
            <person name="Hensen N."/>
            <person name="Bonometti L."/>
            <person name="Westerberg I."/>
            <person name="Brannstrom I.O."/>
            <person name="Guillou S."/>
            <person name="Cros-Aarteil S."/>
            <person name="Calhoun S."/>
            <person name="Haridas S."/>
            <person name="Kuo A."/>
            <person name="Mondo S."/>
            <person name="Pangilinan J."/>
            <person name="Riley R."/>
            <person name="Labutti K."/>
            <person name="Andreopoulos B."/>
            <person name="Lipzen A."/>
            <person name="Chen C."/>
            <person name="Yanf M."/>
            <person name="Daum C."/>
            <person name="Ng V."/>
            <person name="Clum A."/>
            <person name="Steindorff A."/>
            <person name="Ohm R."/>
            <person name="Martin F."/>
            <person name="Silar P."/>
            <person name="Natvig D."/>
            <person name="Lalanne C."/>
            <person name="Gautier V."/>
            <person name="Ament-Velasquez S.L."/>
            <person name="Kruys A."/>
            <person name="Hutchinson M.I."/>
            <person name="Powell A.J."/>
            <person name="Barry K."/>
            <person name="Miller A.N."/>
            <person name="Grigoriev I.V."/>
            <person name="Debuchy R."/>
            <person name="Gladieux P."/>
            <person name="Thoren M.H."/>
            <person name="Johannesson H."/>
        </authorList>
    </citation>
    <scope>NUCLEOTIDE SEQUENCE</scope>
    <source>
        <strain evidence="2">CBS 606.72</strain>
    </source>
</reference>
<dbReference type="SUPFAM" id="SSF51735">
    <property type="entry name" value="NAD(P)-binding Rossmann-fold domains"/>
    <property type="match status" value="1"/>
</dbReference>
<sequence length="346" mass="36840">MSLPTTQKQWFVKSTGKGIDGLVLESGPVPSPGENEVLVKVQGASLNYRDLAIPRGTYPFPLALPVIAGSDGAGVVVSVGSKVTKWKKGDRVTTLFNQAHQFGPITDVACKSGLGGTLDGTLRQYGVFSQDGVVRTPETLSDVESATLVCAGLTSWNALFGLKPLLPGQTVLVQGSGGVSVFALQFAKAAGARVIATTSSADKAEKLKKLGADHVINYREDPNWGETARKLTPEEAGVDHIIEVGGKGTMTQSLKAVKYEGIISIIGFLGGAQPKDSIMETLNRICTVRGVFVGSRAQMEDMMAAVEANNIRPVVDEKVFTLAKARDAYDYMWDKKHFGKVGIKIE</sequence>
<name>A0AA39TKS7_9PEZI</name>
<dbReference type="PANTHER" id="PTHR45033">
    <property type="match status" value="1"/>
</dbReference>
<dbReference type="CDD" id="cd08276">
    <property type="entry name" value="MDR7"/>
    <property type="match status" value="1"/>
</dbReference>
<dbReference type="Gene3D" id="3.90.180.10">
    <property type="entry name" value="Medium-chain alcohol dehydrogenases, catalytic domain"/>
    <property type="match status" value="1"/>
</dbReference>
<dbReference type="GO" id="GO:0016491">
    <property type="term" value="F:oxidoreductase activity"/>
    <property type="evidence" value="ECO:0007669"/>
    <property type="project" value="InterPro"/>
</dbReference>
<dbReference type="EMBL" id="JAULSU010000007">
    <property type="protein sequence ID" value="KAK0610939.1"/>
    <property type="molecule type" value="Genomic_DNA"/>
</dbReference>
<dbReference type="PANTHER" id="PTHR45033:SF2">
    <property type="entry name" value="ZINC-TYPE ALCOHOL DEHYDROGENASE-LIKE PROTEIN C1773.06C"/>
    <property type="match status" value="1"/>
</dbReference>
<comment type="caution">
    <text evidence="2">The sequence shown here is derived from an EMBL/GenBank/DDBJ whole genome shotgun (WGS) entry which is preliminary data.</text>
</comment>
<organism evidence="2 3">
    <name type="scientific">Immersiella caudata</name>
    <dbReference type="NCBI Taxonomy" id="314043"/>
    <lineage>
        <taxon>Eukaryota</taxon>
        <taxon>Fungi</taxon>
        <taxon>Dikarya</taxon>
        <taxon>Ascomycota</taxon>
        <taxon>Pezizomycotina</taxon>
        <taxon>Sordariomycetes</taxon>
        <taxon>Sordariomycetidae</taxon>
        <taxon>Sordariales</taxon>
        <taxon>Lasiosphaeriaceae</taxon>
        <taxon>Immersiella</taxon>
    </lineage>
</organism>
<keyword evidence="3" id="KW-1185">Reference proteome</keyword>
<protein>
    <recommendedName>
        <fullName evidence="1">Enoyl reductase (ER) domain-containing protein</fullName>
    </recommendedName>
</protein>
<gene>
    <name evidence="2" type="ORF">B0T14DRAFT_500131</name>
</gene>
<dbReference type="AlphaFoldDB" id="A0AA39TKS7"/>
<dbReference type="InterPro" id="IPR036291">
    <property type="entry name" value="NAD(P)-bd_dom_sf"/>
</dbReference>
<dbReference type="Gene3D" id="3.40.50.720">
    <property type="entry name" value="NAD(P)-binding Rossmann-like Domain"/>
    <property type="match status" value="1"/>
</dbReference>
<dbReference type="InterPro" id="IPR020843">
    <property type="entry name" value="ER"/>
</dbReference>
<accession>A0AA39TKS7</accession>
<dbReference type="InterPro" id="IPR013149">
    <property type="entry name" value="ADH-like_C"/>
</dbReference>
<dbReference type="InterPro" id="IPR011032">
    <property type="entry name" value="GroES-like_sf"/>
</dbReference>
<dbReference type="InterPro" id="IPR052711">
    <property type="entry name" value="Zinc_ADH-like"/>
</dbReference>